<keyword evidence="4 12" id="KW-0548">Nucleotidyltransferase</keyword>
<evidence type="ECO:0000256" key="8">
    <source>
        <dbReference type="ARBA" id="ARBA00022833"/>
    </source>
</evidence>
<dbReference type="Pfam" id="PF10410">
    <property type="entry name" value="DnaB_bind"/>
    <property type="match status" value="1"/>
</dbReference>
<keyword evidence="10 12" id="KW-0238">DNA-binding</keyword>
<keyword evidence="7 12" id="KW-0863">Zinc-finger</keyword>
<dbReference type="Gene3D" id="1.10.860.10">
    <property type="entry name" value="DNAb Helicase, Chain A"/>
    <property type="match status" value="1"/>
</dbReference>
<dbReference type="EMBL" id="JBBMFC010000006">
    <property type="protein sequence ID" value="MEQ2578183.1"/>
    <property type="molecule type" value="Genomic_DNA"/>
</dbReference>
<dbReference type="InterPro" id="IPR016136">
    <property type="entry name" value="DNA_helicase_N/primase_C"/>
</dbReference>
<dbReference type="InterPro" id="IPR019475">
    <property type="entry name" value="DNA_primase_DnaB-bd"/>
</dbReference>
<evidence type="ECO:0000256" key="1">
    <source>
        <dbReference type="ARBA" id="ARBA00022478"/>
    </source>
</evidence>
<organism evidence="16 17">
    <name type="scientific">Hominiventricola aquisgranensis</name>
    <dbReference type="NCBI Taxonomy" id="3133164"/>
    <lineage>
        <taxon>Bacteria</taxon>
        <taxon>Bacillati</taxon>
        <taxon>Bacillota</taxon>
        <taxon>Clostridia</taxon>
        <taxon>Lachnospirales</taxon>
        <taxon>Lachnospiraceae</taxon>
        <taxon>Hominiventricola</taxon>
    </lineage>
</organism>
<dbReference type="InterPro" id="IPR050219">
    <property type="entry name" value="DnaG_primase"/>
</dbReference>
<comment type="caution">
    <text evidence="16">The sequence shown here is derived from an EMBL/GenBank/DDBJ whole genome shotgun (WGS) entry which is preliminary data.</text>
</comment>
<comment type="cofactor">
    <cofactor evidence="12 13">
        <name>Zn(2+)</name>
        <dbReference type="ChEBI" id="CHEBI:29105"/>
    </cofactor>
    <text evidence="12 13">Binds 1 zinc ion per monomer.</text>
</comment>
<dbReference type="RefSeq" id="WP_349144004.1">
    <property type="nucleotide sequence ID" value="NZ_JBBMFC010000006.1"/>
</dbReference>
<dbReference type="PROSITE" id="PS50880">
    <property type="entry name" value="TOPRIM"/>
    <property type="match status" value="1"/>
</dbReference>
<keyword evidence="9" id="KW-0460">Magnesium</keyword>
<dbReference type="InterPro" id="IPR006171">
    <property type="entry name" value="TOPRIM_dom"/>
</dbReference>
<feature type="compositionally biased region" description="Basic and acidic residues" evidence="14">
    <location>
        <begin position="446"/>
        <end position="456"/>
    </location>
</feature>
<dbReference type="PIRSF" id="PIRSF002811">
    <property type="entry name" value="DnaG"/>
    <property type="match status" value="1"/>
</dbReference>
<evidence type="ECO:0000256" key="12">
    <source>
        <dbReference type="HAMAP-Rule" id="MF_00974"/>
    </source>
</evidence>
<dbReference type="NCBIfam" id="TIGR01391">
    <property type="entry name" value="dnaG"/>
    <property type="match status" value="1"/>
</dbReference>
<dbReference type="InterPro" id="IPR034151">
    <property type="entry name" value="TOPRIM_DnaG_bac"/>
</dbReference>
<dbReference type="InterPro" id="IPR030846">
    <property type="entry name" value="DnaG_bac"/>
</dbReference>
<gene>
    <name evidence="12 16" type="primary">dnaG</name>
    <name evidence="16" type="ORF">WMO62_04890</name>
</gene>
<dbReference type="CDD" id="cd03364">
    <property type="entry name" value="TOPRIM_DnaG_primases"/>
    <property type="match status" value="1"/>
</dbReference>
<comment type="domain">
    <text evidence="12">Contains an N-terminal zinc-binding domain, a central core domain that contains the primase activity, and a C-terminal DnaB-binding domain.</text>
</comment>
<evidence type="ECO:0000256" key="2">
    <source>
        <dbReference type="ARBA" id="ARBA00022515"/>
    </source>
</evidence>
<reference evidence="16 17" key="1">
    <citation type="submission" date="2024-03" db="EMBL/GenBank/DDBJ databases">
        <title>Human intestinal bacterial collection.</title>
        <authorList>
            <person name="Pauvert C."/>
            <person name="Hitch T.C.A."/>
            <person name="Clavel T."/>
        </authorList>
    </citation>
    <scope>NUCLEOTIDE SEQUENCE [LARGE SCALE GENOMIC DNA]</scope>
    <source>
        <strain evidence="16 17">CLA-AA-H78B</strain>
    </source>
</reference>
<evidence type="ECO:0000256" key="4">
    <source>
        <dbReference type="ARBA" id="ARBA00022695"/>
    </source>
</evidence>
<evidence type="ECO:0000259" key="15">
    <source>
        <dbReference type="PROSITE" id="PS50880"/>
    </source>
</evidence>
<keyword evidence="8 12" id="KW-0862">Zinc</keyword>
<name>A0ABV1HZ22_9FIRM</name>
<evidence type="ECO:0000256" key="9">
    <source>
        <dbReference type="ARBA" id="ARBA00022842"/>
    </source>
</evidence>
<dbReference type="InterPro" id="IPR002694">
    <property type="entry name" value="Znf_CHC2"/>
</dbReference>
<dbReference type="PANTHER" id="PTHR30313:SF2">
    <property type="entry name" value="DNA PRIMASE"/>
    <property type="match status" value="1"/>
</dbReference>
<evidence type="ECO:0000256" key="3">
    <source>
        <dbReference type="ARBA" id="ARBA00022679"/>
    </source>
</evidence>
<evidence type="ECO:0000256" key="7">
    <source>
        <dbReference type="ARBA" id="ARBA00022771"/>
    </source>
</evidence>
<keyword evidence="11 12" id="KW-0804">Transcription</keyword>
<keyword evidence="1 12" id="KW-0240">DNA-directed RNA polymerase</keyword>
<keyword evidence="3 12" id="KW-0808">Transferase</keyword>
<evidence type="ECO:0000256" key="10">
    <source>
        <dbReference type="ARBA" id="ARBA00023125"/>
    </source>
</evidence>
<evidence type="ECO:0000256" key="11">
    <source>
        <dbReference type="ARBA" id="ARBA00023163"/>
    </source>
</evidence>
<dbReference type="EC" id="2.7.7.101" evidence="12"/>
<feature type="domain" description="Toprim" evidence="15">
    <location>
        <begin position="256"/>
        <end position="337"/>
    </location>
</feature>
<dbReference type="SMART" id="SM00400">
    <property type="entry name" value="ZnF_CHCC"/>
    <property type="match status" value="1"/>
</dbReference>
<dbReference type="HAMAP" id="MF_00974">
    <property type="entry name" value="DNA_primase_DnaG"/>
    <property type="match status" value="1"/>
</dbReference>
<evidence type="ECO:0000256" key="5">
    <source>
        <dbReference type="ARBA" id="ARBA00022705"/>
    </source>
</evidence>
<dbReference type="Pfam" id="PF08275">
    <property type="entry name" value="DNAG_N"/>
    <property type="match status" value="1"/>
</dbReference>
<evidence type="ECO:0000313" key="17">
    <source>
        <dbReference type="Proteomes" id="UP001470288"/>
    </source>
</evidence>
<comment type="similarity">
    <text evidence="12 13">Belongs to the DnaG primase family.</text>
</comment>
<dbReference type="Gene3D" id="3.90.980.10">
    <property type="entry name" value="DNA primase, catalytic core, N-terminal domain"/>
    <property type="match status" value="1"/>
</dbReference>
<protein>
    <recommendedName>
        <fullName evidence="12 13">DNA primase</fullName>
        <ecNumber evidence="12">2.7.7.101</ecNumber>
    </recommendedName>
</protein>
<keyword evidence="5 12" id="KW-0235">DNA replication</keyword>
<evidence type="ECO:0000256" key="14">
    <source>
        <dbReference type="SAM" id="MobiDB-lite"/>
    </source>
</evidence>
<keyword evidence="6 12" id="KW-0479">Metal-binding</keyword>
<dbReference type="SUPFAM" id="SSF56731">
    <property type="entry name" value="DNA primase core"/>
    <property type="match status" value="1"/>
</dbReference>
<dbReference type="InterPro" id="IPR036977">
    <property type="entry name" value="DNA_primase_Znf_CHC2"/>
</dbReference>
<feature type="zinc finger region" description="CHC2-type" evidence="12">
    <location>
        <begin position="39"/>
        <end position="63"/>
    </location>
</feature>
<evidence type="ECO:0000256" key="6">
    <source>
        <dbReference type="ARBA" id="ARBA00022723"/>
    </source>
</evidence>
<dbReference type="PANTHER" id="PTHR30313">
    <property type="entry name" value="DNA PRIMASE"/>
    <property type="match status" value="1"/>
</dbReference>
<evidence type="ECO:0000256" key="13">
    <source>
        <dbReference type="PIRNR" id="PIRNR002811"/>
    </source>
</evidence>
<dbReference type="InterPro" id="IPR006295">
    <property type="entry name" value="DNA_primase_DnaG"/>
</dbReference>
<comment type="function">
    <text evidence="12 13">RNA polymerase that catalyzes the synthesis of short RNA molecules used as primers for DNA polymerase during DNA replication.</text>
</comment>
<dbReference type="InterPro" id="IPR037068">
    <property type="entry name" value="DNA_primase_core_N_sf"/>
</dbReference>
<comment type="subunit">
    <text evidence="12">Monomer. Interacts with DnaB.</text>
</comment>
<keyword evidence="17" id="KW-1185">Reference proteome</keyword>
<dbReference type="SMART" id="SM00493">
    <property type="entry name" value="TOPRIM"/>
    <property type="match status" value="1"/>
</dbReference>
<sequence length="592" mass="68233">MSYYAQELVEEIRSRSDIVDVISGYVKLQRKGSNYVGVCPFHNDRNPSMSVNQPRQMYHCFSCGAGGDVFKFVMDYENLTFPEAVKVLADRAGIELPEQDYSPEARKQADLKEQIMELNRLAGKYYYYMLRQPDGKQGLDYLKGRKLSDETIRKFGLGCSSKRGNDLYKYLKSKGYSDSLLKESGLMQVDERDGMRDKFWNRVMFPIMDSRNRIIGFGGRVMGDAKPKYLNSPETKVFDKSRNLYGLNLARTSRKPNMILCEGYMDVIAMHQAGFNQAVASLGTAFTQQQSVILKRYTNEVLLTYDSDDAGVRAAMRAIPILKDAGLTARVINMEPYKDPDEFIKALGAEEFQKRIDTAESSFFFELRILERQYNFRDPESKTLFFREVAKKLLEFDAGIERNNYIEAAAEKYHLTYDQLVKMVSQTGEQLGNLKKRPEMGNVSRDPARRRQKEDAGVRSQRLLITWMSTSEQLYRNITRYVKPEDFTDELCQKAATLLGTQMEQGHLNPAALFQYFEEGEEQERAAAMFNDSIPALKSREEEEKALQETILRVKQNSIAWQTEHMDPGDMNALQEIVRKRREIEKLHISLD</sequence>
<feature type="region of interest" description="Disordered" evidence="14">
    <location>
        <begin position="436"/>
        <end position="456"/>
    </location>
</feature>
<dbReference type="Proteomes" id="UP001470288">
    <property type="component" value="Unassembled WGS sequence"/>
</dbReference>
<dbReference type="Pfam" id="PF01807">
    <property type="entry name" value="Zn_ribbon_DnaG"/>
    <property type="match status" value="1"/>
</dbReference>
<dbReference type="Gene3D" id="3.40.1360.10">
    <property type="match status" value="1"/>
</dbReference>
<keyword evidence="2 12" id="KW-0639">Primosome</keyword>
<comment type="catalytic activity">
    <reaction evidence="12">
        <text>ssDNA + n NTP = ssDNA/pppN(pN)n-1 hybrid + (n-1) diphosphate.</text>
        <dbReference type="EC" id="2.7.7.101"/>
    </reaction>
</comment>
<accession>A0ABV1HZ22</accession>
<evidence type="ECO:0000313" key="16">
    <source>
        <dbReference type="EMBL" id="MEQ2578183.1"/>
    </source>
</evidence>
<proteinExistence type="inferred from homology"/>
<dbReference type="InterPro" id="IPR013264">
    <property type="entry name" value="DNAG_N"/>
</dbReference>
<dbReference type="SUPFAM" id="SSF57783">
    <property type="entry name" value="Zinc beta-ribbon"/>
    <property type="match status" value="1"/>
</dbReference>
<dbReference type="Gene3D" id="3.90.580.10">
    <property type="entry name" value="Zinc finger, CHC2-type domain"/>
    <property type="match status" value="1"/>
</dbReference>
<dbReference type="Pfam" id="PF13155">
    <property type="entry name" value="Toprim_2"/>
    <property type="match status" value="1"/>
</dbReference>